<keyword evidence="1" id="KW-0812">Transmembrane</keyword>
<feature type="transmembrane region" description="Helical" evidence="1">
    <location>
        <begin position="14"/>
        <end position="39"/>
    </location>
</feature>
<name>A0A7S7RDD6_9BACI</name>
<evidence type="ECO:0000256" key="1">
    <source>
        <dbReference type="SAM" id="Phobius"/>
    </source>
</evidence>
<evidence type="ECO:0000313" key="3">
    <source>
        <dbReference type="Proteomes" id="UP000180175"/>
    </source>
</evidence>
<reference evidence="2 3" key="2">
    <citation type="journal article" date="2019" name="Int. J. Syst. Evol. Microbiol.">
        <title>Anaerobacillus isosaccharinicus sp. nov., an alkaliphilic bacterium which degrades isosaccharinic acid.</title>
        <authorList>
            <person name="Bassil N.M."/>
            <person name="Lloyd J.R."/>
        </authorList>
    </citation>
    <scope>NUCLEOTIDE SEQUENCE [LARGE SCALE GENOMIC DNA]</scope>
    <source>
        <strain evidence="2 3">NB2006</strain>
    </source>
</reference>
<gene>
    <name evidence="2" type="ORF">AWH56_010600</name>
</gene>
<accession>A0A7S7RDD6</accession>
<keyword evidence="1" id="KW-0472">Membrane</keyword>
<organism evidence="2 3">
    <name type="scientific">Anaerobacillus isosaccharinicus</name>
    <dbReference type="NCBI Taxonomy" id="1532552"/>
    <lineage>
        <taxon>Bacteria</taxon>
        <taxon>Bacillati</taxon>
        <taxon>Bacillota</taxon>
        <taxon>Bacilli</taxon>
        <taxon>Bacillales</taxon>
        <taxon>Bacillaceae</taxon>
        <taxon>Anaerobacillus</taxon>
    </lineage>
</organism>
<dbReference type="EMBL" id="CP063356">
    <property type="protein sequence ID" value="QOY37969.1"/>
    <property type="molecule type" value="Genomic_DNA"/>
</dbReference>
<proteinExistence type="predicted"/>
<evidence type="ECO:0000313" key="2">
    <source>
        <dbReference type="EMBL" id="QOY37969.1"/>
    </source>
</evidence>
<dbReference type="Proteomes" id="UP000180175">
    <property type="component" value="Chromosome"/>
</dbReference>
<keyword evidence="1" id="KW-1133">Transmembrane helix</keyword>
<dbReference type="KEGG" id="aia:AWH56_010600"/>
<dbReference type="AlphaFoldDB" id="A0A7S7RDD6"/>
<sequence length="49" mass="5698">MVKMLLKWLSQHEVLAGFLILALMAIIPLTLVYIFNFLLTHDINIRSWG</sequence>
<keyword evidence="3" id="KW-1185">Reference proteome</keyword>
<reference evidence="2 3" key="1">
    <citation type="journal article" date="2017" name="Genome Announc.">
        <title>Draft Genome Sequences of Four Alkaliphilic Bacteria Belonging to the Anaerobacillus Genus.</title>
        <authorList>
            <person name="Bassil N.M."/>
            <person name="Lloyd J.R."/>
        </authorList>
    </citation>
    <scope>NUCLEOTIDE SEQUENCE [LARGE SCALE GENOMIC DNA]</scope>
    <source>
        <strain evidence="2 3">NB2006</strain>
    </source>
</reference>
<dbReference type="RefSeq" id="WP_159432472.1">
    <property type="nucleotide sequence ID" value="NZ_CP063356.2"/>
</dbReference>
<protein>
    <submittedName>
        <fullName evidence="2">Uncharacterized protein</fullName>
    </submittedName>
</protein>